<dbReference type="Gene3D" id="1.20.1250.20">
    <property type="entry name" value="MFS general substrate transporter like domains"/>
    <property type="match status" value="1"/>
</dbReference>
<reference evidence="2 3" key="1">
    <citation type="submission" date="2016-07" db="EMBL/GenBank/DDBJ databases">
        <title>Draft Genome Sequence of Methylobrevis pamukkalensis PK2.</title>
        <authorList>
            <person name="Vasilenko O.V."/>
            <person name="Doronina N.V."/>
            <person name="Shmareva M.N."/>
            <person name="Tarlachkov S.V."/>
            <person name="Mustakhimov I."/>
            <person name="Trotsenko Y.A."/>
        </authorList>
    </citation>
    <scope>NUCLEOTIDE SEQUENCE [LARGE SCALE GENOMIC DNA]</scope>
    <source>
        <strain evidence="2 3">PK2</strain>
    </source>
</reference>
<accession>A0A1E3H3R6</accession>
<dbReference type="SUPFAM" id="SSF103473">
    <property type="entry name" value="MFS general substrate transporter"/>
    <property type="match status" value="1"/>
</dbReference>
<dbReference type="AlphaFoldDB" id="A0A1E3H3R6"/>
<feature type="transmembrane region" description="Helical" evidence="1">
    <location>
        <begin position="37"/>
        <end position="60"/>
    </location>
</feature>
<keyword evidence="3" id="KW-1185">Reference proteome</keyword>
<evidence type="ECO:0008006" key="4">
    <source>
        <dbReference type="Google" id="ProtNLM"/>
    </source>
</evidence>
<organism evidence="2 3">
    <name type="scientific">Methylobrevis pamukkalensis</name>
    <dbReference type="NCBI Taxonomy" id="1439726"/>
    <lineage>
        <taxon>Bacteria</taxon>
        <taxon>Pseudomonadati</taxon>
        <taxon>Pseudomonadota</taxon>
        <taxon>Alphaproteobacteria</taxon>
        <taxon>Hyphomicrobiales</taxon>
        <taxon>Pleomorphomonadaceae</taxon>
        <taxon>Methylobrevis</taxon>
    </lineage>
</organism>
<dbReference type="EMBL" id="MCRJ01000034">
    <property type="protein sequence ID" value="ODN70934.1"/>
    <property type="molecule type" value="Genomic_DNA"/>
</dbReference>
<dbReference type="PATRIC" id="fig|1439726.3.peg.1802"/>
<comment type="caution">
    <text evidence="2">The sequence shown here is derived from an EMBL/GenBank/DDBJ whole genome shotgun (WGS) entry which is preliminary data.</text>
</comment>
<keyword evidence="1" id="KW-1133">Transmembrane helix</keyword>
<keyword evidence="1" id="KW-0472">Membrane</keyword>
<evidence type="ECO:0000256" key="1">
    <source>
        <dbReference type="SAM" id="Phobius"/>
    </source>
</evidence>
<name>A0A1E3H3R6_9HYPH</name>
<sequence>MILFCGCLIAVLTFGPRATMGFFLTPMTAANGWSREVFALAIALQNLMWGIGQPFVGMIATGSGRGRC</sequence>
<evidence type="ECO:0000313" key="3">
    <source>
        <dbReference type="Proteomes" id="UP000094622"/>
    </source>
</evidence>
<gene>
    <name evidence="2" type="ORF">A6302_01706</name>
</gene>
<dbReference type="InterPro" id="IPR036259">
    <property type="entry name" value="MFS_trans_sf"/>
</dbReference>
<protein>
    <recommendedName>
        <fullName evidence="4">Major Facilitator Superfamily protein</fullName>
    </recommendedName>
</protein>
<keyword evidence="1" id="KW-0812">Transmembrane</keyword>
<evidence type="ECO:0000313" key="2">
    <source>
        <dbReference type="EMBL" id="ODN70934.1"/>
    </source>
</evidence>
<dbReference type="Proteomes" id="UP000094622">
    <property type="component" value="Unassembled WGS sequence"/>
</dbReference>
<proteinExistence type="predicted"/>